<keyword evidence="3" id="KW-1185">Reference proteome</keyword>
<feature type="region of interest" description="Disordered" evidence="1">
    <location>
        <begin position="124"/>
        <end position="149"/>
    </location>
</feature>
<name>A0ABY3XYB8_9ACTN</name>
<dbReference type="EMBL" id="CP093846">
    <property type="protein sequence ID" value="UNS99540.1"/>
    <property type="molecule type" value="Genomic_DNA"/>
</dbReference>
<protein>
    <submittedName>
        <fullName evidence="2">Type VII secretion target</fullName>
    </submittedName>
</protein>
<organism evidence="2 3">
    <name type="scientific">Streptomyces tubbatahanensis</name>
    <dbReference type="NCBI Taxonomy" id="2923272"/>
    <lineage>
        <taxon>Bacteria</taxon>
        <taxon>Bacillati</taxon>
        <taxon>Actinomycetota</taxon>
        <taxon>Actinomycetes</taxon>
        <taxon>Kitasatosporales</taxon>
        <taxon>Streptomycetaceae</taxon>
        <taxon>Streptomyces</taxon>
    </lineage>
</organism>
<accession>A0ABY3XYB8</accession>
<dbReference type="Proteomes" id="UP001202244">
    <property type="component" value="Chromosome"/>
</dbReference>
<gene>
    <name evidence="2" type="ORF">MMF93_26135</name>
</gene>
<feature type="compositionally biased region" description="Basic and acidic residues" evidence="1">
    <location>
        <begin position="126"/>
        <end position="149"/>
    </location>
</feature>
<proteinExistence type="predicted"/>
<dbReference type="InterPro" id="IPR036689">
    <property type="entry name" value="ESAT-6-like_sf"/>
</dbReference>
<evidence type="ECO:0000313" key="3">
    <source>
        <dbReference type="Proteomes" id="UP001202244"/>
    </source>
</evidence>
<feature type="region of interest" description="Disordered" evidence="1">
    <location>
        <begin position="18"/>
        <end position="46"/>
    </location>
</feature>
<dbReference type="RefSeq" id="WP_242755310.1">
    <property type="nucleotide sequence ID" value="NZ_CP093846.1"/>
</dbReference>
<sequence length="149" mass="15903">MSFQEEWARIKSAYAPDGSAHTRLAGTGAPNGHPDGRQGPRPGLTVTAGVLRGRAGRAETVRGWFLQADDAVMRETGQVTGSLKGFCTDTALAAFQERWREQMAYVSQQFTGTATALRDAAGAFTAEDHRRKQDLDAVPGGEHRDGGGS</sequence>
<reference evidence="2 3" key="1">
    <citation type="journal article" date="2023" name="Microbiol. Spectr.">
        <title>Synergy between Genome Mining, Metabolomics, and Bioinformatics Uncovers Antibacterial Chlorinated Carbazole Alkaloids and Their Biosynthetic Gene Cluster from Streptomyces tubbatahanensis sp. nov., a Novel Actinomycete Isolated from Sulu Sea, Philippines.</title>
        <authorList>
            <person name="Tenebro C.P."/>
            <person name="Trono D.J.V.L."/>
            <person name="Balida L.A.P."/>
            <person name="Bayog L.K.A."/>
            <person name="Bruna J.R."/>
            <person name="Sabido E.M."/>
            <person name="Caspe D.P.C."/>
            <person name="de Los Santos E.L.C."/>
            <person name="Saludes J.P."/>
            <person name="Dalisay D.S."/>
        </authorList>
    </citation>
    <scope>NUCLEOTIDE SEQUENCE [LARGE SCALE GENOMIC DNA]</scope>
    <source>
        <strain evidence="2 3">DSD3025</strain>
    </source>
</reference>
<dbReference type="SUPFAM" id="SSF140453">
    <property type="entry name" value="EsxAB dimer-like"/>
    <property type="match status" value="1"/>
</dbReference>
<evidence type="ECO:0000256" key="1">
    <source>
        <dbReference type="SAM" id="MobiDB-lite"/>
    </source>
</evidence>
<evidence type="ECO:0000313" key="2">
    <source>
        <dbReference type="EMBL" id="UNS99540.1"/>
    </source>
</evidence>